<protein>
    <submittedName>
        <fullName evidence="3">CPBP family intramembrane metalloprotease</fullName>
    </submittedName>
</protein>
<dbReference type="Pfam" id="PF02517">
    <property type="entry name" value="Rce1-like"/>
    <property type="match status" value="1"/>
</dbReference>
<feature type="transmembrane region" description="Helical" evidence="1">
    <location>
        <begin position="154"/>
        <end position="172"/>
    </location>
</feature>
<dbReference type="GO" id="GO:0006508">
    <property type="term" value="P:proteolysis"/>
    <property type="evidence" value="ECO:0007669"/>
    <property type="project" value="UniProtKB-KW"/>
</dbReference>
<name>A0A3S1DU80_9BACL</name>
<keyword evidence="1" id="KW-0472">Membrane</keyword>
<dbReference type="RefSeq" id="WP_127191353.1">
    <property type="nucleotide sequence ID" value="NZ_RZNY01000004.1"/>
</dbReference>
<comment type="caution">
    <text evidence="3">The sequence shown here is derived from an EMBL/GenBank/DDBJ whole genome shotgun (WGS) entry which is preliminary data.</text>
</comment>
<dbReference type="InterPro" id="IPR003675">
    <property type="entry name" value="Rce1/LyrA-like_dom"/>
</dbReference>
<dbReference type="PANTHER" id="PTHR39430">
    <property type="entry name" value="MEMBRANE-ASSOCIATED PROTEASE-RELATED"/>
    <property type="match status" value="1"/>
</dbReference>
<evidence type="ECO:0000313" key="3">
    <source>
        <dbReference type="EMBL" id="RUT47475.1"/>
    </source>
</evidence>
<feature type="transmembrane region" description="Helical" evidence="1">
    <location>
        <begin position="82"/>
        <end position="100"/>
    </location>
</feature>
<dbReference type="PANTHER" id="PTHR39430:SF1">
    <property type="entry name" value="PROTEASE"/>
    <property type="match status" value="1"/>
</dbReference>
<accession>A0A3S1DU80</accession>
<evidence type="ECO:0000313" key="4">
    <source>
        <dbReference type="Proteomes" id="UP000279446"/>
    </source>
</evidence>
<dbReference type="OrthoDB" id="324900at2"/>
<keyword evidence="3" id="KW-0482">Metalloprotease</keyword>
<feature type="transmembrane region" description="Helical" evidence="1">
    <location>
        <begin position="241"/>
        <end position="272"/>
    </location>
</feature>
<keyword evidence="4" id="KW-1185">Reference proteome</keyword>
<dbReference type="GO" id="GO:0008237">
    <property type="term" value="F:metallopeptidase activity"/>
    <property type="evidence" value="ECO:0007669"/>
    <property type="project" value="UniProtKB-KW"/>
</dbReference>
<dbReference type="EMBL" id="RZNY01000004">
    <property type="protein sequence ID" value="RUT47475.1"/>
    <property type="molecule type" value="Genomic_DNA"/>
</dbReference>
<feature type="transmembrane region" description="Helical" evidence="1">
    <location>
        <begin position="40"/>
        <end position="61"/>
    </location>
</feature>
<evidence type="ECO:0000259" key="2">
    <source>
        <dbReference type="Pfam" id="PF02517"/>
    </source>
</evidence>
<dbReference type="GO" id="GO:0080120">
    <property type="term" value="P:CAAX-box protein maturation"/>
    <property type="evidence" value="ECO:0007669"/>
    <property type="project" value="UniProtKB-ARBA"/>
</dbReference>
<keyword evidence="3" id="KW-0645">Protease</keyword>
<keyword evidence="1" id="KW-0812">Transmembrane</keyword>
<keyword evidence="3" id="KW-0378">Hydrolase</keyword>
<evidence type="ECO:0000256" key="1">
    <source>
        <dbReference type="SAM" id="Phobius"/>
    </source>
</evidence>
<sequence length="278" mass="29921">MQKGLSTWKAILAIFLGIAILVFAQGTSGLVKLLPLPEGIANAIFSCLYVSFTYLLIKLLCNKVLHTTMADCRITKPKVNPYWIACAIILPVGVSAILLSTPGNLVNNHLTVGQISNVVVIALFVVGLGAGVVEEMVFRGVIMRALERRWGKPIAILVPSVIFGLVHAIGANMNILDLLLLFVAGTSVGIMFSLIVYQSGSIWPSAVMHGIWNVMMIGGILDINAEYNADAIFSYELSSDSFFLTGGAFGVEASIIAVCGYISVVFLILFLLKRKSKQ</sequence>
<reference evidence="3 4" key="1">
    <citation type="submission" date="2018-12" db="EMBL/GenBank/DDBJ databases">
        <authorList>
            <person name="Sun L."/>
            <person name="Chen Z."/>
        </authorList>
    </citation>
    <scope>NUCLEOTIDE SEQUENCE [LARGE SCALE GENOMIC DNA]</scope>
    <source>
        <strain evidence="3 4">DSM 15890</strain>
    </source>
</reference>
<organism evidence="3 4">
    <name type="scientific">Paenibacillus anaericanus</name>
    <dbReference type="NCBI Taxonomy" id="170367"/>
    <lineage>
        <taxon>Bacteria</taxon>
        <taxon>Bacillati</taxon>
        <taxon>Bacillota</taxon>
        <taxon>Bacilli</taxon>
        <taxon>Bacillales</taxon>
        <taxon>Paenibacillaceae</taxon>
        <taxon>Paenibacillus</taxon>
    </lineage>
</organism>
<feature type="transmembrane region" description="Helical" evidence="1">
    <location>
        <begin position="178"/>
        <end position="197"/>
    </location>
</feature>
<gene>
    <name evidence="3" type="ORF">EJP82_07155</name>
</gene>
<feature type="transmembrane region" description="Helical" evidence="1">
    <location>
        <begin position="112"/>
        <end position="133"/>
    </location>
</feature>
<dbReference type="GO" id="GO:0004175">
    <property type="term" value="F:endopeptidase activity"/>
    <property type="evidence" value="ECO:0007669"/>
    <property type="project" value="UniProtKB-ARBA"/>
</dbReference>
<dbReference type="AlphaFoldDB" id="A0A3S1DU80"/>
<dbReference type="Proteomes" id="UP000279446">
    <property type="component" value="Unassembled WGS sequence"/>
</dbReference>
<keyword evidence="1" id="KW-1133">Transmembrane helix</keyword>
<proteinExistence type="predicted"/>
<feature type="transmembrane region" description="Helical" evidence="1">
    <location>
        <begin position="202"/>
        <end position="221"/>
    </location>
</feature>
<feature type="domain" description="CAAX prenyl protease 2/Lysostaphin resistance protein A-like" evidence="2">
    <location>
        <begin position="119"/>
        <end position="215"/>
    </location>
</feature>